<protein>
    <submittedName>
        <fullName evidence="4">Uncharacterized protein</fullName>
    </submittedName>
</protein>
<evidence type="ECO:0000313" key="5">
    <source>
        <dbReference type="Proteomes" id="UP000594454"/>
    </source>
</evidence>
<dbReference type="GO" id="GO:0008010">
    <property type="term" value="F:structural constituent of chitin-based larval cuticle"/>
    <property type="evidence" value="ECO:0007669"/>
    <property type="project" value="TreeGrafter"/>
</dbReference>
<organism evidence="4 5">
    <name type="scientific">Hermetia illucens</name>
    <name type="common">Black soldier fly</name>
    <dbReference type="NCBI Taxonomy" id="343691"/>
    <lineage>
        <taxon>Eukaryota</taxon>
        <taxon>Metazoa</taxon>
        <taxon>Ecdysozoa</taxon>
        <taxon>Arthropoda</taxon>
        <taxon>Hexapoda</taxon>
        <taxon>Insecta</taxon>
        <taxon>Pterygota</taxon>
        <taxon>Neoptera</taxon>
        <taxon>Endopterygota</taxon>
        <taxon>Diptera</taxon>
        <taxon>Brachycera</taxon>
        <taxon>Stratiomyomorpha</taxon>
        <taxon>Stratiomyidae</taxon>
        <taxon>Hermetiinae</taxon>
        <taxon>Hermetia</taxon>
    </lineage>
</organism>
<keyword evidence="3" id="KW-0732">Signal</keyword>
<accession>A0A7R8UKB6</accession>
<dbReference type="Proteomes" id="UP000594454">
    <property type="component" value="Chromosome 2"/>
</dbReference>
<evidence type="ECO:0000313" key="4">
    <source>
        <dbReference type="EMBL" id="CAD7082436.1"/>
    </source>
</evidence>
<dbReference type="FunCoup" id="A0A7R8UKB6">
    <property type="interactions" value="60"/>
</dbReference>
<name>A0A7R8UKB6_HERIL</name>
<evidence type="ECO:0000256" key="1">
    <source>
        <dbReference type="ARBA" id="ARBA00022460"/>
    </source>
</evidence>
<dbReference type="PANTHER" id="PTHR10380:SF237">
    <property type="entry name" value="CUTICULAR PROTEIN 65AU, ISOFORM A-RELATED"/>
    <property type="match status" value="1"/>
</dbReference>
<reference evidence="4 5" key="1">
    <citation type="submission" date="2020-11" db="EMBL/GenBank/DDBJ databases">
        <authorList>
            <person name="Wallbank WR R."/>
            <person name="Pardo Diaz C."/>
            <person name="Kozak K."/>
            <person name="Martin S."/>
            <person name="Jiggins C."/>
            <person name="Moest M."/>
            <person name="Warren A I."/>
            <person name="Generalovic N T."/>
            <person name="Byers J.R.P. K."/>
            <person name="Montejo-Kovacevich G."/>
            <person name="Yen C E."/>
        </authorList>
    </citation>
    <scope>NUCLEOTIDE SEQUENCE [LARGE SCALE GENOMIC DNA]</scope>
</reference>
<dbReference type="InterPro" id="IPR050468">
    <property type="entry name" value="Cuticle_Struct_Prot"/>
</dbReference>
<evidence type="ECO:0000256" key="3">
    <source>
        <dbReference type="SAM" id="SignalP"/>
    </source>
</evidence>
<dbReference type="OrthoDB" id="6343684at2759"/>
<dbReference type="PANTHER" id="PTHR10380">
    <property type="entry name" value="CUTICLE PROTEIN"/>
    <property type="match status" value="1"/>
</dbReference>
<dbReference type="AlphaFoldDB" id="A0A7R8UKB6"/>
<evidence type="ECO:0000256" key="2">
    <source>
        <dbReference type="PROSITE-ProRule" id="PRU00497"/>
    </source>
</evidence>
<dbReference type="GO" id="GO:0062129">
    <property type="term" value="C:chitin-based extracellular matrix"/>
    <property type="evidence" value="ECO:0007669"/>
    <property type="project" value="TreeGrafter"/>
</dbReference>
<feature type="signal peptide" evidence="3">
    <location>
        <begin position="1"/>
        <end position="16"/>
    </location>
</feature>
<gene>
    <name evidence="4" type="ORF">HERILL_LOCUS5471</name>
</gene>
<dbReference type="Pfam" id="PF00379">
    <property type="entry name" value="Chitin_bind_4"/>
    <property type="match status" value="1"/>
</dbReference>
<dbReference type="InterPro" id="IPR031311">
    <property type="entry name" value="CHIT_BIND_RR_consensus"/>
</dbReference>
<dbReference type="PROSITE" id="PS51155">
    <property type="entry name" value="CHIT_BIND_RR_2"/>
    <property type="match status" value="1"/>
</dbReference>
<dbReference type="InParanoid" id="A0A7R8UKB6"/>
<dbReference type="EMBL" id="LR899010">
    <property type="protein sequence ID" value="CAD7082436.1"/>
    <property type="molecule type" value="Genomic_DNA"/>
</dbReference>
<proteinExistence type="predicted"/>
<dbReference type="PROSITE" id="PS00233">
    <property type="entry name" value="CHIT_BIND_RR_1"/>
    <property type="match status" value="1"/>
</dbReference>
<feature type="chain" id="PRO_5031109208" evidence="3">
    <location>
        <begin position="17"/>
        <end position="122"/>
    </location>
</feature>
<keyword evidence="5" id="KW-1185">Reference proteome</keyword>
<dbReference type="PRINTS" id="PR00947">
    <property type="entry name" value="CUTICLE"/>
</dbReference>
<dbReference type="InterPro" id="IPR000618">
    <property type="entry name" value="Insect_cuticle"/>
</dbReference>
<keyword evidence="1 2" id="KW-0193">Cuticle</keyword>
<sequence>MFKAFVIAVILGLAAADHINKDAQTKSFVNDVAPDGQFRYGFDTTNGINVQESGNADAVQGNFKWVSPEGEAVETAYVADVNGYQPTGSHIPVAPPVPEYIVRALEWIRAHPQKEELIKSRY</sequence>